<evidence type="ECO:0000256" key="1">
    <source>
        <dbReference type="SAM" id="MobiDB-lite"/>
    </source>
</evidence>
<protein>
    <submittedName>
        <fullName evidence="2">Uncharacterized protein</fullName>
    </submittedName>
</protein>
<feature type="compositionally biased region" description="Basic and acidic residues" evidence="1">
    <location>
        <begin position="17"/>
        <end position="31"/>
    </location>
</feature>
<proteinExistence type="predicted"/>
<dbReference type="KEGG" id="ftj:FTUN_5994"/>
<dbReference type="AlphaFoldDB" id="A0A6M5YY15"/>
<organism evidence="2 3">
    <name type="scientific">Frigoriglobus tundricola</name>
    <dbReference type="NCBI Taxonomy" id="2774151"/>
    <lineage>
        <taxon>Bacteria</taxon>
        <taxon>Pseudomonadati</taxon>
        <taxon>Planctomycetota</taxon>
        <taxon>Planctomycetia</taxon>
        <taxon>Gemmatales</taxon>
        <taxon>Gemmataceae</taxon>
        <taxon>Frigoriglobus</taxon>
    </lineage>
</organism>
<name>A0A6M5YY15_9BACT</name>
<accession>A0A6M5YY15</accession>
<dbReference type="Proteomes" id="UP000503447">
    <property type="component" value="Chromosome"/>
</dbReference>
<gene>
    <name evidence="2" type="ORF">FTUN_5994</name>
</gene>
<evidence type="ECO:0000313" key="2">
    <source>
        <dbReference type="EMBL" id="QJW98404.1"/>
    </source>
</evidence>
<feature type="region of interest" description="Disordered" evidence="1">
    <location>
        <begin position="1"/>
        <end position="39"/>
    </location>
</feature>
<evidence type="ECO:0000313" key="3">
    <source>
        <dbReference type="Proteomes" id="UP000503447"/>
    </source>
</evidence>
<dbReference type="EMBL" id="CP053452">
    <property type="protein sequence ID" value="QJW98404.1"/>
    <property type="molecule type" value="Genomic_DNA"/>
</dbReference>
<reference evidence="3" key="1">
    <citation type="submission" date="2020-05" db="EMBL/GenBank/DDBJ databases">
        <title>Frigoriglobus tundricola gen. nov., sp. nov., a psychrotolerant cellulolytic planctomycete of the family Gemmataceae with two divergent copies of 16S rRNA gene.</title>
        <authorList>
            <person name="Kulichevskaya I.S."/>
            <person name="Ivanova A.A."/>
            <person name="Naumoff D.G."/>
            <person name="Beletsky A.V."/>
            <person name="Rijpstra W.I.C."/>
            <person name="Sinninghe Damste J.S."/>
            <person name="Mardanov A.V."/>
            <person name="Ravin N.V."/>
            <person name="Dedysh S.N."/>
        </authorList>
    </citation>
    <scope>NUCLEOTIDE SEQUENCE [LARGE SCALE GENOMIC DNA]</scope>
    <source>
        <strain evidence="3">PL17</strain>
    </source>
</reference>
<sequence>MVDFRGTPIAPVTHNRTRLEEHRLSTKHGEPQHSVCTIS</sequence>
<keyword evidence="3" id="KW-1185">Reference proteome</keyword>